<dbReference type="AlphaFoldDB" id="A0A0S4TY99"/>
<evidence type="ECO:0000256" key="1">
    <source>
        <dbReference type="SAM" id="MobiDB-lite"/>
    </source>
</evidence>
<proteinExistence type="predicted"/>
<accession>A0A0S4TY99</accession>
<feature type="region of interest" description="Disordered" evidence="1">
    <location>
        <begin position="215"/>
        <end position="236"/>
    </location>
</feature>
<name>A0A0S4TY99_RALSL</name>
<dbReference type="InterPro" id="IPR031325">
    <property type="entry name" value="RHS_repeat"/>
</dbReference>
<organism evidence="2">
    <name type="scientific">Ralstonia solanacearum</name>
    <name type="common">Pseudomonas solanacearum</name>
    <dbReference type="NCBI Taxonomy" id="305"/>
    <lineage>
        <taxon>Bacteria</taxon>
        <taxon>Pseudomonadati</taxon>
        <taxon>Pseudomonadota</taxon>
        <taxon>Betaproteobacteria</taxon>
        <taxon>Burkholderiales</taxon>
        <taxon>Burkholderiaceae</taxon>
        <taxon>Ralstonia</taxon>
        <taxon>Ralstonia solanacearum species complex</taxon>
    </lineage>
</organism>
<reference evidence="2" key="1">
    <citation type="submission" date="2015-10" db="EMBL/GenBank/DDBJ databases">
        <authorList>
            <person name="Gilbert D.G."/>
        </authorList>
    </citation>
    <scope>NUCLEOTIDE SEQUENCE</scope>
    <source>
        <strain evidence="2">Phyl III-seqv23</strain>
    </source>
</reference>
<gene>
    <name evidence="2" type="ORF">RUN39_v1_950020</name>
</gene>
<dbReference type="EMBL" id="LN899819">
    <property type="protein sequence ID" value="CUV14755.1"/>
    <property type="molecule type" value="Genomic_DNA"/>
</dbReference>
<feature type="region of interest" description="Disordered" evidence="1">
    <location>
        <begin position="148"/>
        <end position="178"/>
    </location>
</feature>
<dbReference type="Pfam" id="PF05593">
    <property type="entry name" value="RHS_repeat"/>
    <property type="match status" value="1"/>
</dbReference>
<sequence>MDGAIVSYDYDTNGLLTAIRGPGDYYLGFKYDAAHRLIVLLTPVGQAFGNPRADARIREFIALANAAMDAAPAGPTGRNRSLDALVAQATPTLELLQTVTQADQEEMRRCEVHLAAFAGGREGRAIDLDTDALPDERHRPAVLLCSDARPRGHRRRRNPDAELGDQQGRPPAHAVAAHRQDQHVPRLGYRHAADDAGPGCGHPGVRRRAGIPRFGAAEHGGHRQRAATGRHAVAVL</sequence>
<protein>
    <submittedName>
        <fullName evidence="2">Uncharacterized protein</fullName>
    </submittedName>
</protein>
<evidence type="ECO:0000313" key="2">
    <source>
        <dbReference type="EMBL" id="CUV14755.1"/>
    </source>
</evidence>